<reference evidence="3 4" key="1">
    <citation type="journal article" date="2016" name="G3 (Bethesda)">
        <title>First Draft Assembly and Annotation of the Genome of a California Endemic Oak Quercus lobata Nee (Fagaceae).</title>
        <authorList>
            <person name="Sork V.L."/>
            <person name="Fitz-Gibbon S.T."/>
            <person name="Puiu D."/>
            <person name="Crepeau M."/>
            <person name="Gugger P.F."/>
            <person name="Sherman R."/>
            <person name="Stevens K."/>
            <person name="Langley C.H."/>
            <person name="Pellegrini M."/>
            <person name="Salzberg S.L."/>
        </authorList>
    </citation>
    <scope>NUCLEOTIDE SEQUENCE [LARGE SCALE GENOMIC DNA]</scope>
    <source>
        <strain evidence="3 4">cv. SW786</strain>
    </source>
</reference>
<proteinExistence type="predicted"/>
<dbReference type="Gramene" id="QL11p041915:mrna">
    <property type="protein sequence ID" value="QL11p041915:mrna"/>
    <property type="gene ID" value="QL11p041915"/>
</dbReference>
<feature type="compositionally biased region" description="Gly residues" evidence="1">
    <location>
        <begin position="85"/>
        <end position="95"/>
    </location>
</feature>
<dbReference type="EnsemblPlants" id="QL11p041915:mrna">
    <property type="protein sequence ID" value="QL11p041915:mrna"/>
    <property type="gene ID" value="QL11p041915"/>
</dbReference>
<feature type="transmembrane region" description="Helical" evidence="2">
    <location>
        <begin position="117"/>
        <end position="140"/>
    </location>
</feature>
<keyword evidence="2" id="KW-0812">Transmembrane</keyword>
<name>A0A7N2MYA6_QUELO</name>
<keyword evidence="2" id="KW-1133">Transmembrane helix</keyword>
<reference evidence="3" key="2">
    <citation type="submission" date="2021-01" db="UniProtKB">
        <authorList>
            <consortium name="EnsemblPlants"/>
        </authorList>
    </citation>
    <scope>IDENTIFICATION</scope>
</reference>
<feature type="region of interest" description="Disordered" evidence="1">
    <location>
        <begin position="79"/>
        <end position="101"/>
    </location>
</feature>
<protein>
    <submittedName>
        <fullName evidence="3">Uncharacterized protein</fullName>
    </submittedName>
</protein>
<sequence>MVALTLSPTKTLFLNSHLLHSTFKPHFINPYGTKTHSLHSSRFLSFSLVTCKLKSPQDIKNKDKDISKKIVLSEAAPSLAEKGGDGCGGGEGNGNGEVKAKSGGNLMRLVKRFPRKVLGILSNLPLAIGEMFVVAALMALD</sequence>
<accession>A0A7N2MYA6</accession>
<dbReference type="AlphaFoldDB" id="A0A7N2MYA6"/>
<evidence type="ECO:0000256" key="2">
    <source>
        <dbReference type="SAM" id="Phobius"/>
    </source>
</evidence>
<evidence type="ECO:0000256" key="1">
    <source>
        <dbReference type="SAM" id="MobiDB-lite"/>
    </source>
</evidence>
<keyword evidence="2" id="KW-0472">Membrane</keyword>
<organism evidence="3 4">
    <name type="scientific">Quercus lobata</name>
    <name type="common">Valley oak</name>
    <dbReference type="NCBI Taxonomy" id="97700"/>
    <lineage>
        <taxon>Eukaryota</taxon>
        <taxon>Viridiplantae</taxon>
        <taxon>Streptophyta</taxon>
        <taxon>Embryophyta</taxon>
        <taxon>Tracheophyta</taxon>
        <taxon>Spermatophyta</taxon>
        <taxon>Magnoliopsida</taxon>
        <taxon>eudicotyledons</taxon>
        <taxon>Gunneridae</taxon>
        <taxon>Pentapetalae</taxon>
        <taxon>rosids</taxon>
        <taxon>fabids</taxon>
        <taxon>Fagales</taxon>
        <taxon>Fagaceae</taxon>
        <taxon>Quercus</taxon>
    </lineage>
</organism>
<evidence type="ECO:0000313" key="4">
    <source>
        <dbReference type="Proteomes" id="UP000594261"/>
    </source>
</evidence>
<keyword evidence="4" id="KW-1185">Reference proteome</keyword>
<dbReference type="InParanoid" id="A0A7N2MYA6"/>
<dbReference type="Proteomes" id="UP000594261">
    <property type="component" value="Chromosome 11"/>
</dbReference>
<evidence type="ECO:0000313" key="3">
    <source>
        <dbReference type="EnsemblPlants" id="QL11p041915:mrna"/>
    </source>
</evidence>
<dbReference type="EMBL" id="LRBV02000011">
    <property type="status" value="NOT_ANNOTATED_CDS"/>
    <property type="molecule type" value="Genomic_DNA"/>
</dbReference>